<dbReference type="InParanoid" id="A0A6L2PX68"/>
<evidence type="ECO:0000313" key="2">
    <source>
        <dbReference type="Proteomes" id="UP000502823"/>
    </source>
</evidence>
<keyword evidence="2" id="KW-1185">Reference proteome</keyword>
<evidence type="ECO:0000313" key="1">
    <source>
        <dbReference type="EMBL" id="GFG36814.1"/>
    </source>
</evidence>
<protein>
    <submittedName>
        <fullName evidence="1">Uncharacterized protein</fullName>
    </submittedName>
</protein>
<organism evidence="1 2">
    <name type="scientific">Coptotermes formosanus</name>
    <name type="common">Formosan subterranean termite</name>
    <dbReference type="NCBI Taxonomy" id="36987"/>
    <lineage>
        <taxon>Eukaryota</taxon>
        <taxon>Metazoa</taxon>
        <taxon>Ecdysozoa</taxon>
        <taxon>Arthropoda</taxon>
        <taxon>Hexapoda</taxon>
        <taxon>Insecta</taxon>
        <taxon>Pterygota</taxon>
        <taxon>Neoptera</taxon>
        <taxon>Polyneoptera</taxon>
        <taxon>Dictyoptera</taxon>
        <taxon>Blattodea</taxon>
        <taxon>Blattoidea</taxon>
        <taxon>Termitoidae</taxon>
        <taxon>Rhinotermitidae</taxon>
        <taxon>Coptotermes</taxon>
    </lineage>
</organism>
<dbReference type="AlphaFoldDB" id="A0A6L2PX68"/>
<feature type="non-terminal residue" evidence="1">
    <location>
        <position position="1"/>
    </location>
</feature>
<dbReference type="Proteomes" id="UP000502823">
    <property type="component" value="Unassembled WGS sequence"/>
</dbReference>
<accession>A0A6L2PX68</accession>
<gene>
    <name evidence="1" type="ORF">Cfor_09702</name>
</gene>
<dbReference type="EMBL" id="BLKM01000656">
    <property type="protein sequence ID" value="GFG36814.1"/>
    <property type="molecule type" value="Genomic_DNA"/>
</dbReference>
<reference evidence="2" key="1">
    <citation type="submission" date="2020-01" db="EMBL/GenBank/DDBJ databases">
        <title>Draft genome sequence of the Termite Coptotermes fromosanus.</title>
        <authorList>
            <person name="Itakura S."/>
            <person name="Yosikawa Y."/>
            <person name="Umezawa K."/>
        </authorList>
    </citation>
    <scope>NUCLEOTIDE SEQUENCE [LARGE SCALE GENOMIC DNA]</scope>
</reference>
<comment type="caution">
    <text evidence="1">The sequence shown here is derived from an EMBL/GenBank/DDBJ whole genome shotgun (WGS) entry which is preliminary data.</text>
</comment>
<proteinExistence type="predicted"/>
<sequence>VGNPGLTGPPAAPLAVKVRRSAGDFVARMVVAMDTTKSEGAAICFPVKVLSTLWISKTASIITLLLGHSGNVSREDQLLGGFTRTLTCGYRHQSCSPLWGTAIPAVFRESSPYWLPSEFIHRSFGNEDSVCQSLTAVGWHAPIFRAPNFAITDPVLLIPARCLHRTDPPVFTSASI</sequence>
<name>A0A6L2PX68_COPFO</name>